<evidence type="ECO:0000259" key="2">
    <source>
        <dbReference type="PROSITE" id="PS50304"/>
    </source>
</evidence>
<feature type="compositionally biased region" description="Basic residues" evidence="1">
    <location>
        <begin position="87"/>
        <end position="98"/>
    </location>
</feature>
<accession>E4WW02</accession>
<dbReference type="InterPro" id="IPR016197">
    <property type="entry name" value="Chromo-like_dom_sf"/>
</dbReference>
<evidence type="ECO:0000313" key="3">
    <source>
        <dbReference type="EMBL" id="CBY21305.1"/>
    </source>
</evidence>
<feature type="compositionally biased region" description="Basic and acidic residues" evidence="1">
    <location>
        <begin position="99"/>
        <end position="112"/>
    </location>
</feature>
<organism evidence="3">
    <name type="scientific">Oikopleura dioica</name>
    <name type="common">Tunicate</name>
    <dbReference type="NCBI Taxonomy" id="34765"/>
    <lineage>
        <taxon>Eukaryota</taxon>
        <taxon>Metazoa</taxon>
        <taxon>Chordata</taxon>
        <taxon>Tunicata</taxon>
        <taxon>Appendicularia</taxon>
        <taxon>Copelata</taxon>
        <taxon>Oikopleuridae</taxon>
        <taxon>Oikopleura</taxon>
    </lineage>
</organism>
<feature type="region of interest" description="Disordered" evidence="1">
    <location>
        <begin position="80"/>
        <end position="131"/>
    </location>
</feature>
<dbReference type="PROSITE" id="PS50304">
    <property type="entry name" value="TUDOR"/>
    <property type="match status" value="1"/>
</dbReference>
<proteinExistence type="predicted"/>
<keyword evidence="4" id="KW-1185">Reference proteome</keyword>
<protein>
    <recommendedName>
        <fullName evidence="2">Tudor domain-containing protein</fullName>
    </recommendedName>
</protein>
<dbReference type="SUPFAM" id="SSF54160">
    <property type="entry name" value="Chromo domain-like"/>
    <property type="match status" value="1"/>
</dbReference>
<dbReference type="Proteomes" id="UP000001307">
    <property type="component" value="Unassembled WGS sequence"/>
</dbReference>
<feature type="domain" description="Tudor" evidence="2">
    <location>
        <begin position="10"/>
        <end position="73"/>
    </location>
</feature>
<dbReference type="EMBL" id="FN653017">
    <property type="protein sequence ID" value="CBY21305.1"/>
    <property type="molecule type" value="Genomic_DNA"/>
</dbReference>
<reference evidence="3" key="1">
    <citation type="journal article" date="2010" name="Science">
        <title>Plasticity of animal genome architecture unmasked by rapid evolution of a pelagic tunicate.</title>
        <authorList>
            <person name="Denoeud F."/>
            <person name="Henriet S."/>
            <person name="Mungpakdee S."/>
            <person name="Aury J.M."/>
            <person name="Da Silva C."/>
            <person name="Brinkmann H."/>
            <person name="Mikhaleva J."/>
            <person name="Olsen L.C."/>
            <person name="Jubin C."/>
            <person name="Canestro C."/>
            <person name="Bouquet J.M."/>
            <person name="Danks G."/>
            <person name="Poulain J."/>
            <person name="Campsteijn C."/>
            <person name="Adamski M."/>
            <person name="Cross I."/>
            <person name="Yadetie F."/>
            <person name="Muffato M."/>
            <person name="Louis A."/>
            <person name="Butcher S."/>
            <person name="Tsagkogeorga G."/>
            <person name="Konrad A."/>
            <person name="Singh S."/>
            <person name="Jensen M.F."/>
            <person name="Cong E.H."/>
            <person name="Eikeseth-Otteraa H."/>
            <person name="Noel B."/>
            <person name="Anthouard V."/>
            <person name="Porcel B.M."/>
            <person name="Kachouri-Lafond R."/>
            <person name="Nishino A."/>
            <person name="Ugolini M."/>
            <person name="Chourrout P."/>
            <person name="Nishida H."/>
            <person name="Aasland R."/>
            <person name="Huzurbazar S."/>
            <person name="Westhof E."/>
            <person name="Delsuc F."/>
            <person name="Lehrach H."/>
            <person name="Reinhardt R."/>
            <person name="Weissenbach J."/>
            <person name="Roy S.W."/>
            <person name="Artiguenave F."/>
            <person name="Postlethwait J.H."/>
            <person name="Manak J.R."/>
            <person name="Thompson E.M."/>
            <person name="Jaillon O."/>
            <person name="Du Pasquier L."/>
            <person name="Boudinot P."/>
            <person name="Liberles D.A."/>
            <person name="Volff J.N."/>
            <person name="Philippe H."/>
            <person name="Lenhard B."/>
            <person name="Roest Crollius H."/>
            <person name="Wincker P."/>
            <person name="Chourrout D."/>
        </authorList>
    </citation>
    <scope>NUCLEOTIDE SEQUENCE [LARGE SCALE GENOMIC DNA]</scope>
</reference>
<dbReference type="Gene3D" id="2.30.30.140">
    <property type="match status" value="1"/>
</dbReference>
<dbReference type="InParanoid" id="E4WW02"/>
<sequence>MESKNLLDDSWQVGDRCYAIYSGDDLWYPAILKKKERNEEGVIGWKVFYEGHDDEEWRSEDMIEETDLFEDKKNERADNADLFKLPSKNKPKKHKKGKKEVIPVKKVSERRSNKNAPSLPPPELIPPPPPGLSEELSDLLLSWFIAGYKTGTYSVKNQ</sequence>
<evidence type="ECO:0000256" key="1">
    <source>
        <dbReference type="SAM" id="MobiDB-lite"/>
    </source>
</evidence>
<evidence type="ECO:0000313" key="4">
    <source>
        <dbReference type="Proteomes" id="UP000001307"/>
    </source>
</evidence>
<name>E4WW02_OIKDI</name>
<dbReference type="InterPro" id="IPR002999">
    <property type="entry name" value="Tudor"/>
</dbReference>
<dbReference type="AlphaFoldDB" id="E4WW02"/>
<dbReference type="FunCoup" id="E4WW02">
    <property type="interactions" value="62"/>
</dbReference>
<dbReference type="OrthoDB" id="197400at2759"/>
<feature type="compositionally biased region" description="Pro residues" evidence="1">
    <location>
        <begin position="118"/>
        <end position="131"/>
    </location>
</feature>
<gene>
    <name evidence="3" type="ORF">GSOID_T00009062001</name>
</gene>